<reference evidence="2" key="1">
    <citation type="submission" date="2023-07" db="EMBL/GenBank/DDBJ databases">
        <title>Sequencing the genomes of 1000 actinobacteria strains.</title>
        <authorList>
            <person name="Klenk H.-P."/>
        </authorList>
    </citation>
    <scope>NUCLEOTIDE SEQUENCE</scope>
    <source>
        <strain evidence="2">DSM 44707</strain>
    </source>
</reference>
<name>A0AAE3YK94_9ACTN</name>
<evidence type="ECO:0000256" key="1">
    <source>
        <dbReference type="SAM" id="SignalP"/>
    </source>
</evidence>
<organism evidence="2 3">
    <name type="scientific">Catenuloplanes atrovinosus</name>
    <dbReference type="NCBI Taxonomy" id="137266"/>
    <lineage>
        <taxon>Bacteria</taxon>
        <taxon>Bacillati</taxon>
        <taxon>Actinomycetota</taxon>
        <taxon>Actinomycetes</taxon>
        <taxon>Micromonosporales</taxon>
        <taxon>Micromonosporaceae</taxon>
        <taxon>Catenuloplanes</taxon>
    </lineage>
</organism>
<sequence length="188" mass="19484">MRRRAVLTGGVAAGTVLAGAGTARAASPEDGFRVVDRRGRQRMLAATTKPPIIHGGRIYPAELRQGPADGTYLIFNDEDGTEKGGITASAAGASVSLDYPNAQAITLATTWEGALGASVLVMNQMPDPALPLTRTPPAVPRVQLGWSAMDGAFLALTDSAGRPRILLEVGPDDTPRIRVLNADGSEAA</sequence>
<comment type="caution">
    <text evidence="2">The sequence shown here is derived from an EMBL/GenBank/DDBJ whole genome shotgun (WGS) entry which is preliminary data.</text>
</comment>
<gene>
    <name evidence="2" type="ORF">J2S41_001763</name>
</gene>
<keyword evidence="1" id="KW-0732">Signal</keyword>
<keyword evidence="3" id="KW-1185">Reference proteome</keyword>
<feature type="signal peptide" evidence="1">
    <location>
        <begin position="1"/>
        <end position="25"/>
    </location>
</feature>
<proteinExistence type="predicted"/>
<dbReference type="Proteomes" id="UP001183643">
    <property type="component" value="Unassembled WGS sequence"/>
</dbReference>
<feature type="chain" id="PRO_5042084855" evidence="1">
    <location>
        <begin position="26"/>
        <end position="188"/>
    </location>
</feature>
<accession>A0AAE3YK94</accession>
<dbReference type="EMBL" id="JAVDYB010000001">
    <property type="protein sequence ID" value="MDR7274985.1"/>
    <property type="molecule type" value="Genomic_DNA"/>
</dbReference>
<dbReference type="RefSeq" id="WP_310365371.1">
    <property type="nucleotide sequence ID" value="NZ_JAVDYB010000001.1"/>
</dbReference>
<evidence type="ECO:0000313" key="2">
    <source>
        <dbReference type="EMBL" id="MDR7274985.1"/>
    </source>
</evidence>
<dbReference type="AlphaFoldDB" id="A0AAE3YK94"/>
<protein>
    <submittedName>
        <fullName evidence="2">Uncharacterized protein</fullName>
    </submittedName>
</protein>
<evidence type="ECO:0000313" key="3">
    <source>
        <dbReference type="Proteomes" id="UP001183643"/>
    </source>
</evidence>